<keyword evidence="3" id="KW-1185">Reference proteome</keyword>
<keyword evidence="1" id="KW-1133">Transmembrane helix</keyword>
<dbReference type="AlphaFoldDB" id="A0A518H1Q1"/>
<dbReference type="EMBL" id="CP036426">
    <property type="protein sequence ID" value="QDV34751.1"/>
    <property type="molecule type" value="Genomic_DNA"/>
</dbReference>
<evidence type="ECO:0000313" key="2">
    <source>
        <dbReference type="EMBL" id="QDV34751.1"/>
    </source>
</evidence>
<evidence type="ECO:0000313" key="3">
    <source>
        <dbReference type="Proteomes" id="UP000317835"/>
    </source>
</evidence>
<dbReference type="InterPro" id="IPR025333">
    <property type="entry name" value="DUF4239"/>
</dbReference>
<dbReference type="Proteomes" id="UP000317835">
    <property type="component" value="Chromosome"/>
</dbReference>
<protein>
    <recommendedName>
        <fullName evidence="4">DUF4239 domain-containing protein</fullName>
    </recommendedName>
</protein>
<feature type="transmembrane region" description="Helical" evidence="1">
    <location>
        <begin position="210"/>
        <end position="231"/>
    </location>
</feature>
<keyword evidence="1" id="KW-0812">Transmembrane</keyword>
<evidence type="ECO:0008006" key="4">
    <source>
        <dbReference type="Google" id="ProtNLM"/>
    </source>
</evidence>
<dbReference type="Pfam" id="PF14023">
    <property type="entry name" value="Bestrophin-like"/>
    <property type="match status" value="1"/>
</dbReference>
<feature type="transmembrane region" description="Helical" evidence="1">
    <location>
        <begin position="41"/>
        <end position="61"/>
    </location>
</feature>
<evidence type="ECO:0000256" key="1">
    <source>
        <dbReference type="SAM" id="Phobius"/>
    </source>
</evidence>
<gene>
    <name evidence="2" type="ORF">ElP_26460</name>
</gene>
<keyword evidence="1" id="KW-0472">Membrane</keyword>
<proteinExistence type="predicted"/>
<name>A0A518H1Q1_9BACT</name>
<feature type="transmembrane region" description="Helical" evidence="1">
    <location>
        <begin position="185"/>
        <end position="204"/>
    </location>
</feature>
<organism evidence="2 3">
    <name type="scientific">Tautonia plasticadhaerens</name>
    <dbReference type="NCBI Taxonomy" id="2527974"/>
    <lineage>
        <taxon>Bacteria</taxon>
        <taxon>Pseudomonadati</taxon>
        <taxon>Planctomycetota</taxon>
        <taxon>Planctomycetia</taxon>
        <taxon>Isosphaerales</taxon>
        <taxon>Isosphaeraceae</taxon>
        <taxon>Tautonia</taxon>
    </lineage>
</organism>
<reference evidence="2 3" key="1">
    <citation type="submission" date="2019-02" db="EMBL/GenBank/DDBJ databases">
        <title>Deep-cultivation of Planctomycetes and their phenomic and genomic characterization uncovers novel biology.</title>
        <authorList>
            <person name="Wiegand S."/>
            <person name="Jogler M."/>
            <person name="Boedeker C."/>
            <person name="Pinto D."/>
            <person name="Vollmers J."/>
            <person name="Rivas-Marin E."/>
            <person name="Kohn T."/>
            <person name="Peeters S.H."/>
            <person name="Heuer A."/>
            <person name="Rast P."/>
            <person name="Oberbeckmann S."/>
            <person name="Bunk B."/>
            <person name="Jeske O."/>
            <person name="Meyerdierks A."/>
            <person name="Storesund J.E."/>
            <person name="Kallscheuer N."/>
            <person name="Luecker S."/>
            <person name="Lage O.M."/>
            <person name="Pohl T."/>
            <person name="Merkel B.J."/>
            <person name="Hornburger P."/>
            <person name="Mueller R.-W."/>
            <person name="Bruemmer F."/>
            <person name="Labrenz M."/>
            <person name="Spormann A.M."/>
            <person name="Op den Camp H."/>
            <person name="Overmann J."/>
            <person name="Amann R."/>
            <person name="Jetten M.S.M."/>
            <person name="Mascher T."/>
            <person name="Medema M.H."/>
            <person name="Devos D.P."/>
            <person name="Kaster A.-K."/>
            <person name="Ovreas L."/>
            <person name="Rohde M."/>
            <person name="Galperin M.Y."/>
            <person name="Jogler C."/>
        </authorList>
    </citation>
    <scope>NUCLEOTIDE SEQUENCE [LARGE SCALE GENOMIC DNA]</scope>
    <source>
        <strain evidence="2 3">ElP</strain>
    </source>
</reference>
<sequence>MGPMAVSGIVFACVSGGALLGMLLRSRLPDHHLGAESKDVVRLAMGLVATMTALVLGMLVASAKASFDAQRHGVAQLAANTIVLDRFLAYYGEEARPTRELLCASVVDVFRRTWPEDDPTMGRPTAGGRAEGRYDELYVRILALQPRTDVQRAIQAQALKLVGETGQMRWLLFAQERGTTLPTPFLVVLAVWLTFLLASFGLFAPGNATALLSLAVCALSVSSAVFLVLDLDHPFDGIIRTSGEPLRVALEQIGR</sequence>
<dbReference type="KEGG" id="tpla:ElP_26460"/>
<accession>A0A518H1Q1</accession>